<keyword evidence="2" id="KW-1185">Reference proteome</keyword>
<evidence type="ECO:0000313" key="2">
    <source>
        <dbReference type="Proteomes" id="UP001145114"/>
    </source>
</evidence>
<sequence length="338" mass="37525">MSSFLHLNLGNTLLQPSLSTQQHNPFAKDSQQCYIHPVVLFSILDHYLRRNSTQDNVIGTLLGIQSDDGRVVEVRSCFAVPHFENEEQVEMDMDYHHQMYQLHSRVNQKEVIVGWYSTGKKLSKYAPLIHDFYTKQATAVGGARATAATPTTPAGMGLGQQTTQPTTGFSPVHLVVDTDMTDNQLGIQAYVASLVGTEKNPENSIFLPISYEVQYPNAERSALDVISKAKDAAAQGGDGDPLAPLVADMDHLEVAIKQLVEMLDRVSSYVQRVCDGVAEPNNVVGKYLVDMLSYVPRIDASQFEGLFQTHLQDLLMIVYLSNLTRAQLDIADRLQRIM</sequence>
<reference evidence="1" key="1">
    <citation type="submission" date="2022-06" db="EMBL/GenBank/DDBJ databases">
        <title>Phylogenomic reconstructions and comparative analyses of Kickxellomycotina fungi.</title>
        <authorList>
            <person name="Reynolds N.K."/>
            <person name="Stajich J.E."/>
            <person name="Barry K."/>
            <person name="Grigoriev I.V."/>
            <person name="Crous P."/>
            <person name="Smith M.E."/>
        </authorList>
    </citation>
    <scope>NUCLEOTIDE SEQUENCE</scope>
    <source>
        <strain evidence="1">RSA 2271</strain>
    </source>
</reference>
<evidence type="ECO:0000313" key="1">
    <source>
        <dbReference type="EMBL" id="KAJ1680166.1"/>
    </source>
</evidence>
<dbReference type="EMBL" id="JAMZIH010000029">
    <property type="protein sequence ID" value="KAJ1680166.1"/>
    <property type="molecule type" value="Genomic_DNA"/>
</dbReference>
<accession>A0ACC1HV13</accession>
<name>A0ACC1HV13_9FUNG</name>
<proteinExistence type="predicted"/>
<organism evidence="1 2">
    <name type="scientific">Spiromyces aspiralis</name>
    <dbReference type="NCBI Taxonomy" id="68401"/>
    <lineage>
        <taxon>Eukaryota</taxon>
        <taxon>Fungi</taxon>
        <taxon>Fungi incertae sedis</taxon>
        <taxon>Zoopagomycota</taxon>
        <taxon>Kickxellomycotina</taxon>
        <taxon>Kickxellomycetes</taxon>
        <taxon>Kickxellales</taxon>
        <taxon>Kickxellaceae</taxon>
        <taxon>Spiromyces</taxon>
    </lineage>
</organism>
<comment type="caution">
    <text evidence="1">The sequence shown here is derived from an EMBL/GenBank/DDBJ whole genome shotgun (WGS) entry which is preliminary data.</text>
</comment>
<dbReference type="Proteomes" id="UP001145114">
    <property type="component" value="Unassembled WGS sequence"/>
</dbReference>
<protein>
    <submittedName>
        <fullName evidence="1">Uncharacterized protein</fullName>
    </submittedName>
</protein>
<gene>
    <name evidence="1" type="ORF">EV182_000559</name>
</gene>